<dbReference type="GO" id="GO:0016747">
    <property type="term" value="F:acyltransferase activity, transferring groups other than amino-acyl groups"/>
    <property type="evidence" value="ECO:0007669"/>
    <property type="project" value="InterPro"/>
</dbReference>
<feature type="domain" description="Ground-like" evidence="2">
    <location>
        <begin position="388"/>
        <end position="459"/>
    </location>
</feature>
<accession>A0A1I7TXW8</accession>
<evidence type="ECO:0000313" key="5">
    <source>
        <dbReference type="WBParaSite" id="Csp11.Scaffold629.g12898.t2"/>
    </source>
</evidence>
<proteinExistence type="predicted"/>
<evidence type="ECO:0000259" key="1">
    <source>
        <dbReference type="Pfam" id="PF00583"/>
    </source>
</evidence>
<dbReference type="Pfam" id="PF04155">
    <property type="entry name" value="Ground-like"/>
    <property type="match status" value="1"/>
</dbReference>
<dbReference type="SUPFAM" id="SSF55729">
    <property type="entry name" value="Acyl-CoA N-acyltransferases (Nat)"/>
    <property type="match status" value="1"/>
</dbReference>
<dbReference type="InterPro" id="IPR007284">
    <property type="entry name" value="Ground-like_dom"/>
</dbReference>
<dbReference type="WBParaSite" id="Csp11.Scaffold629.g12898.t2">
    <property type="protein sequence ID" value="Csp11.Scaffold629.g12898.t2"/>
    <property type="gene ID" value="Csp11.Scaffold629.g12898"/>
</dbReference>
<feature type="domain" description="N-acetyltransferase" evidence="1">
    <location>
        <begin position="27"/>
        <end position="108"/>
    </location>
</feature>
<dbReference type="Pfam" id="PF18014">
    <property type="entry name" value="Acetyltransf_18"/>
    <property type="match status" value="1"/>
</dbReference>
<name>A0A1I7TXW8_9PELO</name>
<feature type="domain" description="YitH/HolE acetyltransferase (GNAT)" evidence="3">
    <location>
        <begin position="169"/>
        <end position="240"/>
    </location>
</feature>
<dbReference type="PANTHER" id="PTHR47408:SF2">
    <property type="entry name" value="DUF1248 DOMAIN-CONTAINING PROTEIN-RELATED"/>
    <property type="match status" value="1"/>
</dbReference>
<protein>
    <submittedName>
        <fullName evidence="5">Acetyltransf_18 domain-containing protein</fullName>
    </submittedName>
</protein>
<dbReference type="Pfam" id="PF00583">
    <property type="entry name" value="Acetyltransf_1"/>
    <property type="match status" value="1"/>
</dbReference>
<dbReference type="InterPro" id="IPR041496">
    <property type="entry name" value="YitH/HolE_GNAT"/>
</dbReference>
<evidence type="ECO:0000259" key="2">
    <source>
        <dbReference type="Pfam" id="PF04155"/>
    </source>
</evidence>
<reference evidence="5" key="1">
    <citation type="submission" date="2016-11" db="UniProtKB">
        <authorList>
            <consortium name="WormBaseParasite"/>
        </authorList>
    </citation>
    <scope>IDENTIFICATION</scope>
</reference>
<keyword evidence="4" id="KW-1185">Reference proteome</keyword>
<dbReference type="eggNOG" id="ENOG502S9B9">
    <property type="taxonomic scope" value="Eukaryota"/>
</dbReference>
<evidence type="ECO:0000313" key="4">
    <source>
        <dbReference type="Proteomes" id="UP000095282"/>
    </source>
</evidence>
<dbReference type="Gene3D" id="3.40.630.90">
    <property type="match status" value="1"/>
</dbReference>
<dbReference type="PANTHER" id="PTHR47408">
    <property type="entry name" value="PROTEIN CBG01304-RELATED"/>
    <property type="match status" value="1"/>
</dbReference>
<dbReference type="AlphaFoldDB" id="A0A1I7TXW8"/>
<dbReference type="Gene3D" id="3.40.630.30">
    <property type="match status" value="1"/>
</dbReference>
<dbReference type="Proteomes" id="UP000095282">
    <property type="component" value="Unplaced"/>
</dbReference>
<dbReference type="STRING" id="1561998.A0A1I7TXW8"/>
<dbReference type="InterPro" id="IPR000182">
    <property type="entry name" value="GNAT_dom"/>
</dbReference>
<organism evidence="4 5">
    <name type="scientific">Caenorhabditis tropicalis</name>
    <dbReference type="NCBI Taxonomy" id="1561998"/>
    <lineage>
        <taxon>Eukaryota</taxon>
        <taxon>Metazoa</taxon>
        <taxon>Ecdysozoa</taxon>
        <taxon>Nematoda</taxon>
        <taxon>Chromadorea</taxon>
        <taxon>Rhabditida</taxon>
        <taxon>Rhabditina</taxon>
        <taxon>Rhabditomorpha</taxon>
        <taxon>Rhabditoidea</taxon>
        <taxon>Rhabditidae</taxon>
        <taxon>Peloderinae</taxon>
        <taxon>Caenorhabditis</taxon>
    </lineage>
</organism>
<evidence type="ECO:0000259" key="3">
    <source>
        <dbReference type="Pfam" id="PF18014"/>
    </source>
</evidence>
<dbReference type="InterPro" id="IPR016181">
    <property type="entry name" value="Acyl_CoA_acyltransferase"/>
</dbReference>
<sequence>MTEFETLVNPPQEVFEQIVKLTSDTEDWAFQLNDYNFWSTNFDQFWLVTVVEKGTLNLVASVSLARWDGPDGPLFSIGMFYCVKKYRGQGLGKPIFKKVMDIVGDNNATLTGVVPMSEKYAKDFGFDKCPEHWHLFSSLKLADTVIPEKVSEKYTTKLWSDVDYNALTAYDRTICTRDRTRIMTSWFNLKDTFTRVVLDESGNIVGYATIRLVTKNKLSPAPFYADNLEAAEVLLKDLLEMIPNWQQHSSFGFLHPEINKGPLALLEKFAKQGKESISSVVFIRSQFTKKLIPTPDHKVYSMSDCAHQFVIQNHQATMQSSILILLCLVSICVACPGLFGMMGGGGGGCGCRAPPPPSPCGCGGRKKRSLPDEPATMEFFGIAASDDDVMCNSPELKKIIAENMQKTASDSSKAINGALESKQLNRFTVVCSENPFVFTIRADTAYCGAKKNKHTCNVFSV</sequence>